<protein>
    <submittedName>
        <fullName evidence="2">Glycosyltransferase family 4 protein</fullName>
    </submittedName>
</protein>
<keyword evidence="3" id="KW-1185">Reference proteome</keyword>
<dbReference type="Proteomes" id="UP001589688">
    <property type="component" value="Unassembled WGS sequence"/>
</dbReference>
<dbReference type="Pfam" id="PF13579">
    <property type="entry name" value="Glyco_trans_4_4"/>
    <property type="match status" value="1"/>
</dbReference>
<dbReference type="CDD" id="cd03808">
    <property type="entry name" value="GT4_CapM-like"/>
    <property type="match status" value="1"/>
</dbReference>
<dbReference type="EMBL" id="JBHLZF010000001">
    <property type="protein sequence ID" value="MFB9896896.1"/>
    <property type="molecule type" value="Genomic_DNA"/>
</dbReference>
<dbReference type="Pfam" id="PF13692">
    <property type="entry name" value="Glyco_trans_1_4"/>
    <property type="match status" value="1"/>
</dbReference>
<feature type="domain" description="Glycosyltransferase subfamily 4-like N-terminal" evidence="1">
    <location>
        <begin position="45"/>
        <end position="144"/>
    </location>
</feature>
<proteinExistence type="predicted"/>
<dbReference type="Gene3D" id="3.40.50.2000">
    <property type="entry name" value="Glycogen Phosphorylase B"/>
    <property type="match status" value="2"/>
</dbReference>
<dbReference type="PANTHER" id="PTHR12526">
    <property type="entry name" value="GLYCOSYLTRANSFERASE"/>
    <property type="match status" value="1"/>
</dbReference>
<comment type="caution">
    <text evidence="2">The sequence shown here is derived from an EMBL/GenBank/DDBJ whole genome shotgun (WGS) entry which is preliminary data.</text>
</comment>
<evidence type="ECO:0000259" key="1">
    <source>
        <dbReference type="Pfam" id="PF13579"/>
    </source>
</evidence>
<reference evidence="2 3" key="1">
    <citation type="submission" date="2024-09" db="EMBL/GenBank/DDBJ databases">
        <authorList>
            <person name="Sun Q."/>
            <person name="Mori K."/>
        </authorList>
    </citation>
    <scope>NUCLEOTIDE SEQUENCE [LARGE SCALE GENOMIC DNA]</scope>
    <source>
        <strain evidence="2 3">ATCC 51272</strain>
    </source>
</reference>
<dbReference type="SUPFAM" id="SSF53756">
    <property type="entry name" value="UDP-Glycosyltransferase/glycogen phosphorylase"/>
    <property type="match status" value="1"/>
</dbReference>
<accession>A0ABV5ZHQ9</accession>
<evidence type="ECO:0000313" key="2">
    <source>
        <dbReference type="EMBL" id="MFB9896896.1"/>
    </source>
</evidence>
<dbReference type="PANTHER" id="PTHR12526:SF630">
    <property type="entry name" value="GLYCOSYLTRANSFERASE"/>
    <property type="match status" value="1"/>
</dbReference>
<sequence length="387" mass="43184">MKKLARLTTMDYSLDKLIGGQLKFMSSYFDIVGVASDTGVLHQVGDREGIRVADIPMSREISLKQDVRSLLALFRFLRQERPYILHCNTPKGSLLGLAAGWLARVPHRIYTVTGLRYQGAHGLLRLILKTMERLSCLFATKVIPEGQGVLHTLQHDHITRKPLAVLHHGNINGIDTAFFSRKALSGGTEQVSRTSLGLADDDFVFVFIGRIVHDKGMDELARAFARLSACQLPRRPKLLIVGSFEKGDPIDRQSEQEFRTSPDVCLAGWQSDVRPYLAISDALVFPSYREGFPNVPIQAGAMDVASIVTNINGCNEIIKDGQNGKIIAAPLAEGSEQMEAALYDTMRWFVEHPAEVGRMARNARAMITSRYEQRDVWEATLQMYQSL</sequence>
<evidence type="ECO:0000313" key="3">
    <source>
        <dbReference type="Proteomes" id="UP001589688"/>
    </source>
</evidence>
<dbReference type="RefSeq" id="WP_027951848.1">
    <property type="nucleotide sequence ID" value="NZ_JADU01000008.1"/>
</dbReference>
<gene>
    <name evidence="2" type="ORF">ACFFK8_03465</name>
</gene>
<organism evidence="2 3">
    <name type="scientific">Hallella seregens ATCC 51272</name>
    <dbReference type="NCBI Taxonomy" id="1336250"/>
    <lineage>
        <taxon>Bacteria</taxon>
        <taxon>Pseudomonadati</taxon>
        <taxon>Bacteroidota</taxon>
        <taxon>Bacteroidia</taxon>
        <taxon>Bacteroidales</taxon>
        <taxon>Prevotellaceae</taxon>
        <taxon>Hallella</taxon>
    </lineage>
</organism>
<name>A0ABV5ZHQ9_9BACT</name>
<dbReference type="InterPro" id="IPR028098">
    <property type="entry name" value="Glyco_trans_4-like_N"/>
</dbReference>